<organism evidence="9 10">
    <name type="scientific">Mesorhizobium tianshanense</name>
    <dbReference type="NCBI Taxonomy" id="39844"/>
    <lineage>
        <taxon>Bacteria</taxon>
        <taxon>Pseudomonadati</taxon>
        <taxon>Pseudomonadota</taxon>
        <taxon>Alphaproteobacteria</taxon>
        <taxon>Hyphomicrobiales</taxon>
        <taxon>Phyllobacteriaceae</taxon>
        <taxon>Mesorhizobium</taxon>
    </lineage>
</organism>
<dbReference type="PRINTS" id="PR00421">
    <property type="entry name" value="THIOREDOXIN"/>
</dbReference>
<dbReference type="FunFam" id="3.40.30.10:FF:000001">
    <property type="entry name" value="Thioredoxin"/>
    <property type="match status" value="1"/>
</dbReference>
<reference evidence="9 10" key="1">
    <citation type="journal article" date="2015" name="Stand. Genomic Sci.">
        <title>Genomic Encyclopedia of Bacterial and Archaeal Type Strains, Phase III: the genomes of soil and plant-associated and newly described type strains.</title>
        <authorList>
            <person name="Whitman W.B."/>
            <person name="Woyke T."/>
            <person name="Klenk H.P."/>
            <person name="Zhou Y."/>
            <person name="Lilburn T.G."/>
            <person name="Beck B.J."/>
            <person name="De Vos P."/>
            <person name="Vandamme P."/>
            <person name="Eisen J.A."/>
            <person name="Garrity G."/>
            <person name="Hugenholtz P."/>
            <person name="Kyrpides N.C."/>
        </authorList>
    </citation>
    <scope>NUCLEOTIDE SEQUENCE [LARGE SCALE GENOMIC DNA]</scope>
    <source>
        <strain evidence="9 10">CGMCC 1.2546</strain>
    </source>
</reference>
<dbReference type="GO" id="GO:0005829">
    <property type="term" value="C:cytosol"/>
    <property type="evidence" value="ECO:0007669"/>
    <property type="project" value="TreeGrafter"/>
</dbReference>
<evidence type="ECO:0000313" key="9">
    <source>
        <dbReference type="EMBL" id="TWI41862.1"/>
    </source>
</evidence>
<keyword evidence="2" id="KW-0813">Transport</keyword>
<dbReference type="Gene3D" id="3.40.30.10">
    <property type="entry name" value="Glutaredoxin"/>
    <property type="match status" value="1"/>
</dbReference>
<evidence type="ECO:0000256" key="2">
    <source>
        <dbReference type="ARBA" id="ARBA00022448"/>
    </source>
</evidence>
<dbReference type="Pfam" id="PF21352">
    <property type="entry name" value="Zn_ribbon_Thio2"/>
    <property type="match status" value="1"/>
</dbReference>
<name>A0A562PBM3_9HYPH</name>
<keyword evidence="3" id="KW-0479">Metal-binding</keyword>
<dbReference type="PANTHER" id="PTHR45663">
    <property type="entry name" value="GEO12009P1"/>
    <property type="match status" value="1"/>
</dbReference>
<evidence type="ECO:0000259" key="8">
    <source>
        <dbReference type="PROSITE" id="PS51352"/>
    </source>
</evidence>
<keyword evidence="4" id="KW-0249">Electron transport</keyword>
<evidence type="ECO:0000256" key="4">
    <source>
        <dbReference type="ARBA" id="ARBA00022982"/>
    </source>
</evidence>
<protein>
    <recommendedName>
        <fullName evidence="7">Thioredoxin</fullName>
    </recommendedName>
</protein>
<dbReference type="EMBL" id="VLKT01000004">
    <property type="protein sequence ID" value="TWI41862.1"/>
    <property type="molecule type" value="Genomic_DNA"/>
</dbReference>
<sequence length="151" mass="16305">MAMVQENLVVCGKCGGVNRLPPARNAGDAKCGKCGIKLFSGHPEDVDAQTFDRQVKRSSLPVVVDVWAPWCGPCKMMAPAYEAAAIELEPHVRLIKLNSDNEQAIASRLGIRGIPTMILFHGGRELARTSGAMTAGQIVRWVRDHLPMAAS</sequence>
<dbReference type="PROSITE" id="PS51352">
    <property type="entry name" value="THIOREDOXIN_2"/>
    <property type="match status" value="1"/>
</dbReference>
<dbReference type="InterPro" id="IPR049299">
    <property type="entry name" value="Thio2_N"/>
</dbReference>
<gene>
    <name evidence="9" type="ORF">IQ26_00786</name>
</gene>
<dbReference type="Gene3D" id="2.30.30.380">
    <property type="entry name" value="Zn-finger domain of Sec23/24"/>
    <property type="match status" value="1"/>
</dbReference>
<dbReference type="NCBIfam" id="TIGR01068">
    <property type="entry name" value="thioredoxin"/>
    <property type="match status" value="1"/>
</dbReference>
<evidence type="ECO:0000256" key="5">
    <source>
        <dbReference type="ARBA" id="ARBA00023157"/>
    </source>
</evidence>
<comment type="similarity">
    <text evidence="1">Belongs to the thioredoxin family.</text>
</comment>
<dbReference type="GO" id="GO:0045454">
    <property type="term" value="P:cell redox homeostasis"/>
    <property type="evidence" value="ECO:0007669"/>
    <property type="project" value="TreeGrafter"/>
</dbReference>
<feature type="domain" description="Thioredoxin" evidence="8">
    <location>
        <begin position="32"/>
        <end position="147"/>
    </location>
</feature>
<dbReference type="Proteomes" id="UP000317122">
    <property type="component" value="Unassembled WGS sequence"/>
</dbReference>
<dbReference type="InterPro" id="IPR013766">
    <property type="entry name" value="Thioredoxin_domain"/>
</dbReference>
<dbReference type="InterPro" id="IPR017937">
    <property type="entry name" value="Thioredoxin_CS"/>
</dbReference>
<comment type="caution">
    <text evidence="9">The sequence shown here is derived from an EMBL/GenBank/DDBJ whole genome shotgun (WGS) entry which is preliminary data.</text>
</comment>
<keyword evidence="6" id="KW-0676">Redox-active center</keyword>
<evidence type="ECO:0000256" key="6">
    <source>
        <dbReference type="ARBA" id="ARBA00023284"/>
    </source>
</evidence>
<evidence type="ECO:0000256" key="1">
    <source>
        <dbReference type="ARBA" id="ARBA00008987"/>
    </source>
</evidence>
<dbReference type="NCBIfam" id="NF008229">
    <property type="entry name" value="PRK10996.1"/>
    <property type="match status" value="1"/>
</dbReference>
<evidence type="ECO:0000313" key="10">
    <source>
        <dbReference type="Proteomes" id="UP000317122"/>
    </source>
</evidence>
<dbReference type="SUPFAM" id="SSF52833">
    <property type="entry name" value="Thioredoxin-like"/>
    <property type="match status" value="1"/>
</dbReference>
<dbReference type="InterPro" id="IPR005746">
    <property type="entry name" value="Thioredoxin"/>
</dbReference>
<dbReference type="GO" id="GO:0015035">
    <property type="term" value="F:protein-disulfide reductase activity"/>
    <property type="evidence" value="ECO:0007669"/>
    <property type="project" value="UniProtKB-UniRule"/>
</dbReference>
<evidence type="ECO:0000256" key="3">
    <source>
        <dbReference type="ARBA" id="ARBA00022723"/>
    </source>
</evidence>
<dbReference type="AlphaFoldDB" id="A0A562PBM3"/>
<dbReference type="PROSITE" id="PS00194">
    <property type="entry name" value="THIOREDOXIN_1"/>
    <property type="match status" value="1"/>
</dbReference>
<dbReference type="CDD" id="cd02947">
    <property type="entry name" value="TRX_family"/>
    <property type="match status" value="1"/>
</dbReference>
<keyword evidence="10" id="KW-1185">Reference proteome</keyword>
<evidence type="ECO:0000256" key="7">
    <source>
        <dbReference type="NCBIfam" id="TIGR01068"/>
    </source>
</evidence>
<proteinExistence type="inferred from homology"/>
<dbReference type="PANTHER" id="PTHR45663:SF11">
    <property type="entry name" value="GEO12009P1"/>
    <property type="match status" value="1"/>
</dbReference>
<accession>A0A562PBM3</accession>
<keyword evidence="5" id="KW-1015">Disulfide bond</keyword>
<dbReference type="InterPro" id="IPR036249">
    <property type="entry name" value="Thioredoxin-like_sf"/>
</dbReference>
<dbReference type="Pfam" id="PF00085">
    <property type="entry name" value="Thioredoxin"/>
    <property type="match status" value="1"/>
</dbReference>
<dbReference type="GO" id="GO:0046872">
    <property type="term" value="F:metal ion binding"/>
    <property type="evidence" value="ECO:0007669"/>
    <property type="project" value="UniProtKB-KW"/>
</dbReference>